<evidence type="ECO:0000313" key="3">
    <source>
        <dbReference type="Proteomes" id="UP000323067"/>
    </source>
</evidence>
<evidence type="ECO:0000256" key="1">
    <source>
        <dbReference type="SAM" id="MobiDB-lite"/>
    </source>
</evidence>
<dbReference type="EMBL" id="CP023322">
    <property type="protein sequence ID" value="ATY58433.1"/>
    <property type="molecule type" value="Genomic_DNA"/>
</dbReference>
<dbReference type="VEuPathDB" id="FungiDB:A9K55_002522"/>
<dbReference type="Proteomes" id="UP000323067">
    <property type="component" value="Chromosome iv"/>
</dbReference>
<name>A0A2H4S5Q3_CORMI</name>
<protein>
    <submittedName>
        <fullName evidence="2">Arrestin domain conatining</fullName>
    </submittedName>
</protein>
<organism evidence="2 3">
    <name type="scientific">Cordyceps militaris</name>
    <name type="common">Caterpillar fungus</name>
    <name type="synonym">Clavaria militaris</name>
    <dbReference type="NCBI Taxonomy" id="73501"/>
    <lineage>
        <taxon>Eukaryota</taxon>
        <taxon>Fungi</taxon>
        <taxon>Dikarya</taxon>
        <taxon>Ascomycota</taxon>
        <taxon>Pezizomycotina</taxon>
        <taxon>Sordariomycetes</taxon>
        <taxon>Hypocreomycetidae</taxon>
        <taxon>Hypocreales</taxon>
        <taxon>Cordycipitaceae</taxon>
        <taxon>Cordyceps</taxon>
    </lineage>
</organism>
<reference evidence="2 3" key="1">
    <citation type="journal article" date="2017" name="BMC Genomics">
        <title>Chromosome level assembly and secondary metabolite potential of the parasitic fungus Cordyceps militaris.</title>
        <authorList>
            <person name="Kramer G.J."/>
            <person name="Nodwell J.R."/>
        </authorList>
    </citation>
    <scope>NUCLEOTIDE SEQUENCE [LARGE SCALE GENOMIC DNA]</scope>
    <source>
        <strain evidence="2 3">ATCC 34164</strain>
    </source>
</reference>
<feature type="compositionally biased region" description="Basic residues" evidence="1">
    <location>
        <begin position="55"/>
        <end position="67"/>
    </location>
</feature>
<feature type="region of interest" description="Disordered" evidence="1">
    <location>
        <begin position="1"/>
        <end position="76"/>
    </location>
</feature>
<dbReference type="AlphaFoldDB" id="A0A2H4S5Q3"/>
<evidence type="ECO:0000313" key="2">
    <source>
        <dbReference type="EMBL" id="ATY58433.1"/>
    </source>
</evidence>
<gene>
    <name evidence="2" type="ORF">A9K55_002522</name>
</gene>
<accession>A0A2H4S5Q3</accession>
<sequence length="76" mass="8124">MHIHTTAQSLISHTDPSSFVLPLGANEPHSDSASSPVRCRHPASDLPLFLGFRSTPHHSGHALRKARSLPGQSPPS</sequence>
<proteinExistence type="predicted"/>
<feature type="compositionally biased region" description="Polar residues" evidence="1">
    <location>
        <begin position="1"/>
        <end position="17"/>
    </location>
</feature>